<dbReference type="NCBIfam" id="NF045485">
    <property type="entry name" value="FPPsyn"/>
    <property type="match status" value="1"/>
</dbReference>
<keyword evidence="14" id="KW-1185">Reference proteome</keyword>
<evidence type="ECO:0000256" key="1">
    <source>
        <dbReference type="ARBA" id="ARBA00001946"/>
    </source>
</evidence>
<keyword evidence="7" id="KW-0460">Magnesium</keyword>
<dbReference type="Gene3D" id="1.10.600.10">
    <property type="entry name" value="Farnesyl Diphosphate Synthase"/>
    <property type="match status" value="1"/>
</dbReference>
<evidence type="ECO:0000256" key="11">
    <source>
        <dbReference type="ARBA" id="ARBA00049399"/>
    </source>
</evidence>
<keyword evidence="8" id="KW-0414">Isoprene biosynthesis</keyword>
<evidence type="ECO:0000256" key="2">
    <source>
        <dbReference type="ARBA" id="ARBA00006706"/>
    </source>
</evidence>
<dbReference type="AlphaFoldDB" id="A0A1H0B4G5"/>
<dbReference type="SFLD" id="SFLDS00005">
    <property type="entry name" value="Isoprenoid_Synthase_Type_I"/>
    <property type="match status" value="1"/>
</dbReference>
<dbReference type="GO" id="GO:0005737">
    <property type="term" value="C:cytoplasm"/>
    <property type="evidence" value="ECO:0007669"/>
    <property type="project" value="UniProtKB-ARBA"/>
</dbReference>
<dbReference type="GO" id="GO:0046872">
    <property type="term" value="F:metal ion binding"/>
    <property type="evidence" value="ECO:0007669"/>
    <property type="project" value="UniProtKB-KW"/>
</dbReference>
<gene>
    <name evidence="13" type="ORF">SAMN04488053_101749</name>
</gene>
<dbReference type="GO" id="GO:0016114">
    <property type="term" value="P:terpenoid biosynthetic process"/>
    <property type="evidence" value="ECO:0007669"/>
    <property type="project" value="UniProtKB-ARBA"/>
</dbReference>
<evidence type="ECO:0000256" key="10">
    <source>
        <dbReference type="ARBA" id="ARBA00032873"/>
    </source>
</evidence>
<evidence type="ECO:0000256" key="6">
    <source>
        <dbReference type="ARBA" id="ARBA00022723"/>
    </source>
</evidence>
<protein>
    <recommendedName>
        <fullName evidence="4">Farnesyl diphosphate synthase</fullName>
        <ecNumber evidence="3">2.5.1.10</ecNumber>
    </recommendedName>
    <alternativeName>
        <fullName evidence="10">(2E,6E)-farnesyl diphosphate synthase</fullName>
    </alternativeName>
    <alternativeName>
        <fullName evidence="9">Geranyltranstransferase</fullName>
    </alternativeName>
</protein>
<accession>A0A1H0B4G5</accession>
<evidence type="ECO:0000256" key="12">
    <source>
        <dbReference type="RuleBase" id="RU004466"/>
    </source>
</evidence>
<keyword evidence="6" id="KW-0479">Metal-binding</keyword>
<sequence>MTNLQNFIEVHKERVENLFPEIIESLHCSSPLKKSMLYSLQAGGKRVRPMLLYAVLDSYKIDKSLGDNAAAALEMIHTYSLIHDDLPAMDDDDLRRGKPTNHKVFGEATAILAGDALLTHSFYLIASDDRLSTEVKIEIIKLLSFASGANGMVGGQTADMEAEGKSIDVDSLEKIHTHKTGDLLAVALQIGAAIAGASPKEQDHLYQFGKNIGLSFQIKDDLLDVEGDQEIIGKPVGSDEDNEKNTYVKLLGLNGAKEKLAWHTQLAMDELSGISADTGILKALAQYIGERSQ</sequence>
<dbReference type="PROSITE" id="PS00723">
    <property type="entry name" value="POLYPRENYL_SYNTHASE_1"/>
    <property type="match status" value="1"/>
</dbReference>
<dbReference type="Pfam" id="PF00348">
    <property type="entry name" value="polyprenyl_synt"/>
    <property type="match status" value="1"/>
</dbReference>
<dbReference type="OrthoDB" id="9805316at2"/>
<evidence type="ECO:0000256" key="7">
    <source>
        <dbReference type="ARBA" id="ARBA00022842"/>
    </source>
</evidence>
<name>A0A1H0B4G5_9BACI</name>
<evidence type="ECO:0000313" key="13">
    <source>
        <dbReference type="EMBL" id="SDN40550.1"/>
    </source>
</evidence>
<dbReference type="InterPro" id="IPR033749">
    <property type="entry name" value="Polyprenyl_synt_CS"/>
</dbReference>
<dbReference type="CDD" id="cd00685">
    <property type="entry name" value="Trans_IPPS_HT"/>
    <property type="match status" value="1"/>
</dbReference>
<dbReference type="EC" id="2.5.1.10" evidence="3"/>
<proteinExistence type="inferred from homology"/>
<dbReference type="InterPro" id="IPR053378">
    <property type="entry name" value="Prenyl_diphosphate_synthase"/>
</dbReference>
<dbReference type="PANTHER" id="PTHR43281">
    <property type="entry name" value="FARNESYL DIPHOSPHATE SYNTHASE"/>
    <property type="match status" value="1"/>
</dbReference>
<evidence type="ECO:0000256" key="8">
    <source>
        <dbReference type="ARBA" id="ARBA00023229"/>
    </source>
</evidence>
<dbReference type="InterPro" id="IPR008949">
    <property type="entry name" value="Isoprenoid_synthase_dom_sf"/>
</dbReference>
<dbReference type="EMBL" id="FNIL01000001">
    <property type="protein sequence ID" value="SDN40550.1"/>
    <property type="molecule type" value="Genomic_DNA"/>
</dbReference>
<organism evidence="13 14">
    <name type="scientific">Alkalicoccus daliensis</name>
    <dbReference type="NCBI Taxonomy" id="745820"/>
    <lineage>
        <taxon>Bacteria</taxon>
        <taxon>Bacillati</taxon>
        <taxon>Bacillota</taxon>
        <taxon>Bacilli</taxon>
        <taxon>Bacillales</taxon>
        <taxon>Bacillaceae</taxon>
        <taxon>Alkalicoccus</taxon>
    </lineage>
</organism>
<evidence type="ECO:0000313" key="14">
    <source>
        <dbReference type="Proteomes" id="UP000198778"/>
    </source>
</evidence>
<comment type="catalytic activity">
    <reaction evidence="11">
        <text>isopentenyl diphosphate + (2E)-geranyl diphosphate = (2E,6E)-farnesyl diphosphate + diphosphate</text>
        <dbReference type="Rhea" id="RHEA:19361"/>
        <dbReference type="ChEBI" id="CHEBI:33019"/>
        <dbReference type="ChEBI" id="CHEBI:58057"/>
        <dbReference type="ChEBI" id="CHEBI:128769"/>
        <dbReference type="ChEBI" id="CHEBI:175763"/>
        <dbReference type="EC" id="2.5.1.10"/>
    </reaction>
</comment>
<evidence type="ECO:0000256" key="9">
    <source>
        <dbReference type="ARBA" id="ARBA00032380"/>
    </source>
</evidence>
<dbReference type="STRING" id="745820.SAMN04488053_101749"/>
<dbReference type="Proteomes" id="UP000198778">
    <property type="component" value="Unassembled WGS sequence"/>
</dbReference>
<reference evidence="14" key="1">
    <citation type="submission" date="2016-10" db="EMBL/GenBank/DDBJ databases">
        <authorList>
            <person name="Varghese N."/>
            <person name="Submissions S."/>
        </authorList>
    </citation>
    <scope>NUCLEOTIDE SEQUENCE [LARGE SCALE GENOMIC DNA]</scope>
    <source>
        <strain evidence="14">CGMCC 1.10369</strain>
    </source>
</reference>
<comment type="cofactor">
    <cofactor evidence="1">
        <name>Mg(2+)</name>
        <dbReference type="ChEBI" id="CHEBI:18420"/>
    </cofactor>
</comment>
<dbReference type="SFLD" id="SFLDG01017">
    <property type="entry name" value="Polyprenyl_Transferase_Like"/>
    <property type="match status" value="1"/>
</dbReference>
<dbReference type="FunFam" id="1.10.600.10:FF:000001">
    <property type="entry name" value="Geranylgeranyl diphosphate synthase"/>
    <property type="match status" value="1"/>
</dbReference>
<evidence type="ECO:0000256" key="5">
    <source>
        <dbReference type="ARBA" id="ARBA00022679"/>
    </source>
</evidence>
<dbReference type="PANTHER" id="PTHR43281:SF1">
    <property type="entry name" value="FARNESYL DIPHOSPHATE SYNTHASE"/>
    <property type="match status" value="1"/>
</dbReference>
<dbReference type="SUPFAM" id="SSF48576">
    <property type="entry name" value="Terpenoid synthases"/>
    <property type="match status" value="1"/>
</dbReference>
<dbReference type="PROSITE" id="PS00444">
    <property type="entry name" value="POLYPRENYL_SYNTHASE_2"/>
    <property type="match status" value="1"/>
</dbReference>
<dbReference type="RefSeq" id="WP_090840684.1">
    <property type="nucleotide sequence ID" value="NZ_FNIL01000001.1"/>
</dbReference>
<dbReference type="InterPro" id="IPR000092">
    <property type="entry name" value="Polyprenyl_synt"/>
</dbReference>
<keyword evidence="5 12" id="KW-0808">Transferase</keyword>
<comment type="similarity">
    <text evidence="2 12">Belongs to the FPP/GGPP synthase family.</text>
</comment>
<evidence type="ECO:0000256" key="3">
    <source>
        <dbReference type="ARBA" id="ARBA00012439"/>
    </source>
</evidence>
<dbReference type="GO" id="GO:0004337">
    <property type="term" value="F:(2E,6E)-farnesyl diphosphate synthase activity"/>
    <property type="evidence" value="ECO:0007669"/>
    <property type="project" value="UniProtKB-EC"/>
</dbReference>
<evidence type="ECO:0000256" key="4">
    <source>
        <dbReference type="ARBA" id="ARBA00015100"/>
    </source>
</evidence>